<comment type="caution">
    <text evidence="3">The sequence shown here is derived from an EMBL/GenBank/DDBJ whole genome shotgun (WGS) entry which is preliminary data.</text>
</comment>
<organism evidence="3 4">
    <name type="scientific">Actinotignum urinale</name>
    <dbReference type="NCBI Taxonomy" id="190146"/>
    <lineage>
        <taxon>Bacteria</taxon>
        <taxon>Bacillati</taxon>
        <taxon>Actinomycetota</taxon>
        <taxon>Actinomycetes</taxon>
        <taxon>Actinomycetales</taxon>
        <taxon>Actinomycetaceae</taxon>
        <taxon>Actinotignum</taxon>
    </lineage>
</organism>
<dbReference type="Pfam" id="PF01425">
    <property type="entry name" value="Amidase"/>
    <property type="match status" value="1"/>
</dbReference>
<comment type="similarity">
    <text evidence="1">Belongs to the amidase family.</text>
</comment>
<reference evidence="3" key="1">
    <citation type="submission" date="2023-10" db="EMBL/GenBank/DDBJ databases">
        <title>Whole Genome based description of the genera Actinobaculum and Actinotignum reveals a complex phylogenetic relationship within the species included in the genus Actinotignum.</title>
        <authorList>
            <person name="Jensen C.S."/>
            <person name="Dargis R."/>
            <person name="Kemp M."/>
            <person name="Christensen J.J."/>
        </authorList>
    </citation>
    <scope>NUCLEOTIDE SEQUENCE</scope>
    <source>
        <strain evidence="3">SLA_B511</strain>
    </source>
</reference>
<dbReference type="SUPFAM" id="SSF75304">
    <property type="entry name" value="Amidase signature (AS) enzymes"/>
    <property type="match status" value="1"/>
</dbReference>
<dbReference type="RefSeq" id="WP_320756528.1">
    <property type="nucleotide sequence ID" value="NZ_JAWNGC010000005.1"/>
</dbReference>
<dbReference type="InterPro" id="IPR036928">
    <property type="entry name" value="AS_sf"/>
</dbReference>
<evidence type="ECO:0000313" key="3">
    <source>
        <dbReference type="EMBL" id="MDY5155061.1"/>
    </source>
</evidence>
<protein>
    <submittedName>
        <fullName evidence="3">Amidase family protein</fullName>
    </submittedName>
</protein>
<evidence type="ECO:0000259" key="2">
    <source>
        <dbReference type="Pfam" id="PF01425"/>
    </source>
</evidence>
<evidence type="ECO:0000313" key="4">
    <source>
        <dbReference type="Proteomes" id="UP001281731"/>
    </source>
</evidence>
<accession>A0AAW9HMG1</accession>
<dbReference type="EMBL" id="JAWNGC010000005">
    <property type="protein sequence ID" value="MDY5155061.1"/>
    <property type="molecule type" value="Genomic_DNA"/>
</dbReference>
<name>A0AAW9HMG1_9ACTO</name>
<dbReference type="PANTHER" id="PTHR11895:SF7">
    <property type="entry name" value="GLUTAMYL-TRNA(GLN) AMIDOTRANSFERASE SUBUNIT A, MITOCHONDRIAL"/>
    <property type="match status" value="1"/>
</dbReference>
<evidence type="ECO:0000256" key="1">
    <source>
        <dbReference type="ARBA" id="ARBA00009199"/>
    </source>
</evidence>
<dbReference type="Proteomes" id="UP001281731">
    <property type="component" value="Unassembled WGS sequence"/>
</dbReference>
<gene>
    <name evidence="3" type="ORF">R6G80_04895</name>
</gene>
<dbReference type="GO" id="GO:0003824">
    <property type="term" value="F:catalytic activity"/>
    <property type="evidence" value="ECO:0007669"/>
    <property type="project" value="InterPro"/>
</dbReference>
<sequence length="309" mass="34065">MTTQYPHIHRRNATFTGRDVEGDSLDLGAVDLAKAIRHGVLARTVEDLKAGFSIIAGTRPGDWYPQASRQMLQELFNSADINSAFFDGLKIAVLTEPLNVETDIHPASLAAVERAKALFREVGARLLTVPAPITHKNWLAFMPIWQAGAVSIPVSDEEKLTTMSRWLRAKGRELSGTDVIMAQGAVQKIARTMGQAFEEYDVVLTPPLGTPPAHPEWVRLPENPEEDFRRQCAVSPWTSSWNIFGTAAITVPLHREKIDGITLPFGIHLAGTRPGQEALLLKMAEYLEKIDPWPHITVPTKGKEVAPSS</sequence>
<proteinExistence type="inferred from homology"/>
<dbReference type="PANTHER" id="PTHR11895">
    <property type="entry name" value="TRANSAMIDASE"/>
    <property type="match status" value="1"/>
</dbReference>
<feature type="domain" description="Amidase" evidence="2">
    <location>
        <begin position="38"/>
        <end position="280"/>
    </location>
</feature>
<dbReference type="InterPro" id="IPR023631">
    <property type="entry name" value="Amidase_dom"/>
</dbReference>
<dbReference type="InterPro" id="IPR000120">
    <property type="entry name" value="Amidase"/>
</dbReference>
<dbReference type="Gene3D" id="3.90.1300.10">
    <property type="entry name" value="Amidase signature (AS) domain"/>
    <property type="match status" value="1"/>
</dbReference>
<dbReference type="AlphaFoldDB" id="A0AAW9HMG1"/>